<dbReference type="RefSeq" id="WP_103954979.1">
    <property type="nucleotide sequence ID" value="NZ_FNVT01000002.1"/>
</dbReference>
<keyword evidence="4" id="KW-0418">Kinase</keyword>
<evidence type="ECO:0000313" key="10">
    <source>
        <dbReference type="Proteomes" id="UP000236732"/>
    </source>
</evidence>
<sequence length="398" mass="40985">MIHAIGRPWVPLFALADDLSGAAEVAAALMSPARPARIALSGPYASFSDPVLVADLDCRHHPRAAELVREALAQAGDRRIFVKIDSLLRGDVAATVSAVSAVSGPVVFASALPAAGRTVVGGVPYVNGVPLRETRAWHIEPRPAPASVAAALDGLTVTHVPLATVRADHRGLTAAIGRASGVAVCDAETDRDLDAIVAAAFAADPRTRLIGAGGLATAFGRTFAAVLGRTFPNDPPAPSSLSSFETSPLLVVVGTAAPSAAAQAALLIDHGAHHISLTTADLDIPEATARRLRAALTTGPTVLTVAEASLTDALARLVARALDGSPARLILTGGETARRVLEALDVRELIPVGQVHHGAVHSRTPQGHSVVTRPGSFGDRDSLLRMAAHLAPFDERLT</sequence>
<keyword evidence="6" id="KW-0119">Carbohydrate metabolism</keyword>
<dbReference type="InterPro" id="IPR037051">
    <property type="entry name" value="4-carb_acid_sugar_kinase_N_sf"/>
</dbReference>
<dbReference type="InterPro" id="IPR010737">
    <property type="entry name" value="4-carb_acid_sugar_kinase_N"/>
</dbReference>
<dbReference type="AlphaFoldDB" id="A0A1H5YFN7"/>
<keyword evidence="2" id="KW-0808">Transferase</keyword>
<dbReference type="GO" id="GO:0016301">
    <property type="term" value="F:kinase activity"/>
    <property type="evidence" value="ECO:0007669"/>
    <property type="project" value="UniProtKB-KW"/>
</dbReference>
<feature type="domain" description="Four-carbon acid sugar kinase nucleotide binding" evidence="8">
    <location>
        <begin position="260"/>
        <end position="383"/>
    </location>
</feature>
<evidence type="ECO:0000256" key="6">
    <source>
        <dbReference type="ARBA" id="ARBA00023277"/>
    </source>
</evidence>
<evidence type="ECO:0000256" key="3">
    <source>
        <dbReference type="ARBA" id="ARBA00022741"/>
    </source>
</evidence>
<dbReference type="InterPro" id="IPR031475">
    <property type="entry name" value="NBD_C"/>
</dbReference>
<dbReference type="Gene3D" id="3.40.980.20">
    <property type="entry name" value="Four-carbon acid sugar kinase, nucleotide binding domain"/>
    <property type="match status" value="1"/>
</dbReference>
<keyword evidence="10" id="KW-1185">Reference proteome</keyword>
<evidence type="ECO:0000256" key="5">
    <source>
        <dbReference type="ARBA" id="ARBA00022840"/>
    </source>
</evidence>
<dbReference type="Proteomes" id="UP000236732">
    <property type="component" value="Unassembled WGS sequence"/>
</dbReference>
<evidence type="ECO:0000256" key="2">
    <source>
        <dbReference type="ARBA" id="ARBA00022679"/>
    </source>
</evidence>
<accession>A0A1H5YFN7</accession>
<protein>
    <submittedName>
        <fullName evidence="9">4-hydroxythreonine-4-phosphate dehydrogenase</fullName>
    </submittedName>
</protein>
<dbReference type="Pfam" id="PF17042">
    <property type="entry name" value="NBD_C"/>
    <property type="match status" value="1"/>
</dbReference>
<name>A0A1H5YFN7_9ACTN</name>
<evidence type="ECO:0000256" key="1">
    <source>
        <dbReference type="ARBA" id="ARBA00005715"/>
    </source>
</evidence>
<dbReference type="SUPFAM" id="SSF142764">
    <property type="entry name" value="YgbK-like"/>
    <property type="match status" value="1"/>
</dbReference>
<evidence type="ECO:0000259" key="8">
    <source>
        <dbReference type="Pfam" id="PF17042"/>
    </source>
</evidence>
<dbReference type="Gene3D" id="3.40.50.10840">
    <property type="entry name" value="Putative sugar-binding, N-terminal domain"/>
    <property type="match status" value="1"/>
</dbReference>
<dbReference type="GO" id="GO:0005524">
    <property type="term" value="F:ATP binding"/>
    <property type="evidence" value="ECO:0007669"/>
    <property type="project" value="UniProtKB-KW"/>
</dbReference>
<evidence type="ECO:0000259" key="7">
    <source>
        <dbReference type="Pfam" id="PF07005"/>
    </source>
</evidence>
<reference evidence="9 10" key="1">
    <citation type="submission" date="2016-10" db="EMBL/GenBank/DDBJ databases">
        <authorList>
            <person name="de Groot N.N."/>
        </authorList>
    </citation>
    <scope>NUCLEOTIDE SEQUENCE [LARGE SCALE GENOMIC DNA]</scope>
    <source>
        <strain evidence="9 10">CGMCC 4.7037</strain>
    </source>
</reference>
<organism evidence="9 10">
    <name type="scientific">Nonomuraea solani</name>
    <dbReference type="NCBI Taxonomy" id="1144553"/>
    <lineage>
        <taxon>Bacteria</taxon>
        <taxon>Bacillati</taxon>
        <taxon>Actinomycetota</taxon>
        <taxon>Actinomycetes</taxon>
        <taxon>Streptosporangiales</taxon>
        <taxon>Streptosporangiaceae</taxon>
        <taxon>Nonomuraea</taxon>
    </lineage>
</organism>
<dbReference type="EMBL" id="FNVT01000002">
    <property type="protein sequence ID" value="SEG22881.1"/>
    <property type="molecule type" value="Genomic_DNA"/>
</dbReference>
<keyword evidence="3" id="KW-0547">Nucleotide-binding</keyword>
<dbReference type="OrthoDB" id="9778478at2"/>
<keyword evidence="5" id="KW-0067">ATP-binding</keyword>
<gene>
    <name evidence="9" type="ORF">SAMN05444920_102273</name>
</gene>
<dbReference type="InterPro" id="IPR042213">
    <property type="entry name" value="NBD_C_sf"/>
</dbReference>
<evidence type="ECO:0000256" key="4">
    <source>
        <dbReference type="ARBA" id="ARBA00022777"/>
    </source>
</evidence>
<dbReference type="Pfam" id="PF07005">
    <property type="entry name" value="SBD_N"/>
    <property type="match status" value="1"/>
</dbReference>
<proteinExistence type="inferred from homology"/>
<evidence type="ECO:0000313" key="9">
    <source>
        <dbReference type="EMBL" id="SEG22881.1"/>
    </source>
</evidence>
<feature type="domain" description="Four-carbon acid sugar kinase N-terminal" evidence="7">
    <location>
        <begin position="13"/>
        <end position="218"/>
    </location>
</feature>
<comment type="similarity">
    <text evidence="1">Belongs to the four-carbon acid sugar kinase family.</text>
</comment>